<dbReference type="PROSITE" id="PS50071">
    <property type="entry name" value="HOMEOBOX_2"/>
    <property type="match status" value="1"/>
</dbReference>
<dbReference type="GO" id="GO:0048665">
    <property type="term" value="P:neuron fate specification"/>
    <property type="evidence" value="ECO:0007669"/>
    <property type="project" value="InterPro"/>
</dbReference>
<dbReference type="SUPFAM" id="SSF46689">
    <property type="entry name" value="Homeodomain-like"/>
    <property type="match status" value="1"/>
</dbReference>
<keyword evidence="6 8" id="KW-0371">Homeobox</keyword>
<dbReference type="Proteomes" id="UP001044222">
    <property type="component" value="Unassembled WGS sequence"/>
</dbReference>
<dbReference type="PROSITE" id="PS00478">
    <property type="entry name" value="LIM_DOMAIN_1"/>
    <property type="match status" value="2"/>
</dbReference>
<dbReference type="InterPro" id="IPR001781">
    <property type="entry name" value="Znf_LIM"/>
</dbReference>
<evidence type="ECO:0000313" key="12">
    <source>
        <dbReference type="EMBL" id="KAG5851308.1"/>
    </source>
</evidence>
<dbReference type="AlphaFoldDB" id="A0A9D3S1N1"/>
<keyword evidence="4 7" id="KW-0862">Zinc</keyword>
<dbReference type="Pfam" id="PF00046">
    <property type="entry name" value="Homeodomain"/>
    <property type="match status" value="1"/>
</dbReference>
<evidence type="ECO:0000256" key="8">
    <source>
        <dbReference type="RuleBase" id="RU000682"/>
    </source>
</evidence>
<reference evidence="12" key="1">
    <citation type="submission" date="2021-01" db="EMBL/GenBank/DDBJ databases">
        <title>A chromosome-scale assembly of European eel, Anguilla anguilla.</title>
        <authorList>
            <person name="Henkel C."/>
            <person name="Jong-Raadsen S.A."/>
            <person name="Dufour S."/>
            <person name="Weltzien F.-A."/>
            <person name="Palstra A.P."/>
            <person name="Pelster B."/>
            <person name="Spaink H.P."/>
            <person name="Van Den Thillart G.E."/>
            <person name="Jansen H."/>
            <person name="Zahm M."/>
            <person name="Klopp C."/>
            <person name="Cedric C."/>
            <person name="Louis A."/>
            <person name="Berthelot C."/>
            <person name="Parey E."/>
            <person name="Roest Crollius H."/>
            <person name="Montfort J."/>
            <person name="Robinson-Rechavi M."/>
            <person name="Bucao C."/>
            <person name="Bouchez O."/>
            <person name="Gislard M."/>
            <person name="Lluch J."/>
            <person name="Milhes M."/>
            <person name="Lampietro C."/>
            <person name="Lopez Roques C."/>
            <person name="Donnadieu C."/>
            <person name="Braasch I."/>
            <person name="Desvignes T."/>
            <person name="Postlethwait J."/>
            <person name="Bobe J."/>
            <person name="Guiguen Y."/>
            <person name="Dirks R."/>
        </authorList>
    </citation>
    <scope>NUCLEOTIDE SEQUENCE</scope>
    <source>
        <strain evidence="12">Tag_6206</strain>
        <tissue evidence="12">Liver</tissue>
    </source>
</reference>
<evidence type="ECO:0000256" key="6">
    <source>
        <dbReference type="PROSITE-ProRule" id="PRU00108"/>
    </source>
</evidence>
<feature type="compositionally biased region" description="Basic residues" evidence="9">
    <location>
        <begin position="300"/>
        <end position="309"/>
    </location>
</feature>
<evidence type="ECO:0000313" key="13">
    <source>
        <dbReference type="Proteomes" id="UP001044222"/>
    </source>
</evidence>
<feature type="region of interest" description="Disordered" evidence="9">
    <location>
        <begin position="278"/>
        <end position="309"/>
    </location>
</feature>
<keyword evidence="3" id="KW-0677">Repeat</keyword>
<feature type="compositionally biased region" description="Basic and acidic residues" evidence="9">
    <location>
        <begin position="157"/>
        <end position="183"/>
    </location>
</feature>
<evidence type="ECO:0000256" key="9">
    <source>
        <dbReference type="SAM" id="MobiDB-lite"/>
    </source>
</evidence>
<organism evidence="12 13">
    <name type="scientific">Anguilla anguilla</name>
    <name type="common">European freshwater eel</name>
    <name type="synonym">Muraena anguilla</name>
    <dbReference type="NCBI Taxonomy" id="7936"/>
    <lineage>
        <taxon>Eukaryota</taxon>
        <taxon>Metazoa</taxon>
        <taxon>Chordata</taxon>
        <taxon>Craniata</taxon>
        <taxon>Vertebrata</taxon>
        <taxon>Euteleostomi</taxon>
        <taxon>Actinopterygii</taxon>
        <taxon>Neopterygii</taxon>
        <taxon>Teleostei</taxon>
        <taxon>Anguilliformes</taxon>
        <taxon>Anguillidae</taxon>
        <taxon>Anguilla</taxon>
    </lineage>
</organism>
<name>A0A9D3S1N1_ANGAN</name>
<dbReference type="SMART" id="SM00132">
    <property type="entry name" value="LIM"/>
    <property type="match status" value="2"/>
</dbReference>
<dbReference type="InterPro" id="IPR009057">
    <property type="entry name" value="Homeodomain-like_sf"/>
</dbReference>
<gene>
    <name evidence="12" type="ORF">ANANG_G00091750</name>
</gene>
<comment type="subcellular location">
    <subcellularLocation>
        <location evidence="1 6 8">Nucleus</location>
    </subcellularLocation>
</comment>
<comment type="caution">
    <text evidence="12">The sequence shown here is derived from an EMBL/GenBank/DDBJ whole genome shotgun (WGS) entry which is preliminary data.</text>
</comment>
<keyword evidence="5 7" id="KW-0440">LIM domain</keyword>
<dbReference type="GO" id="GO:0046872">
    <property type="term" value="F:metal ion binding"/>
    <property type="evidence" value="ECO:0007669"/>
    <property type="project" value="UniProtKB-KW"/>
</dbReference>
<evidence type="ECO:0000256" key="4">
    <source>
        <dbReference type="ARBA" id="ARBA00022833"/>
    </source>
</evidence>
<evidence type="ECO:0000256" key="2">
    <source>
        <dbReference type="ARBA" id="ARBA00022723"/>
    </source>
</evidence>
<dbReference type="GO" id="GO:0005634">
    <property type="term" value="C:nucleus"/>
    <property type="evidence" value="ECO:0007669"/>
    <property type="project" value="UniProtKB-SubCell"/>
</dbReference>
<evidence type="ECO:0000256" key="7">
    <source>
        <dbReference type="PROSITE-ProRule" id="PRU00125"/>
    </source>
</evidence>
<dbReference type="SMART" id="SM00389">
    <property type="entry name" value="HOX"/>
    <property type="match status" value="1"/>
</dbReference>
<keyword evidence="13" id="KW-1185">Reference proteome</keyword>
<dbReference type="InterPro" id="IPR047169">
    <property type="entry name" value="ISL1/2-like"/>
</dbReference>
<dbReference type="GO" id="GO:0003677">
    <property type="term" value="F:DNA binding"/>
    <property type="evidence" value="ECO:0007669"/>
    <property type="project" value="UniProtKB-UniRule"/>
</dbReference>
<protein>
    <submittedName>
        <fullName evidence="12">Uncharacterized protein</fullName>
    </submittedName>
</protein>
<dbReference type="CDD" id="cd00086">
    <property type="entry name" value="homeodomain"/>
    <property type="match status" value="1"/>
</dbReference>
<keyword evidence="6 8" id="KW-0238">DNA-binding</keyword>
<evidence type="ECO:0000259" key="11">
    <source>
        <dbReference type="PROSITE" id="PS50071"/>
    </source>
</evidence>
<accession>A0A9D3S1N1</accession>
<dbReference type="Gene3D" id="1.10.10.60">
    <property type="entry name" value="Homeodomain-like"/>
    <property type="match status" value="1"/>
</dbReference>
<dbReference type="Gene3D" id="2.10.110.10">
    <property type="entry name" value="Cysteine Rich Protein"/>
    <property type="match status" value="2"/>
</dbReference>
<sequence length="309" mass="34378">MVVRFQTPYREAMEDPRRFGQTGRDRPAGALWVCAGCGGTIRDPVVLRVGSDQQWHAGCLRCAECHCPLEGSVSCFLREGRTLCRGDYTRMFAVKCEGCREALLPSDLVLKAGGHVYHPNCLRCSLCNRLLVPGDRFTVGSRGLCCQAEHEMQEPQIRSGEKPVRWKGGSRDSGRGAHWDRGRSRAGGVRVRTVLSDAQLRALRSCYSRTPARTRVKLRLGQLTGLSPRVIRVWFQNKRCKDKRSSLRPRSAGSGATTLLYATARPMVVVPPELSTPPFRSAFTNRPGNHRNGARSQQRLARKGHSPGR</sequence>
<dbReference type="InterPro" id="IPR001356">
    <property type="entry name" value="HD"/>
</dbReference>
<keyword evidence="2 7" id="KW-0479">Metal-binding</keyword>
<keyword evidence="6 8" id="KW-0539">Nucleus</keyword>
<dbReference type="PROSITE" id="PS50023">
    <property type="entry name" value="LIM_DOMAIN_2"/>
    <property type="match status" value="2"/>
</dbReference>
<feature type="domain" description="LIM zinc-binding" evidence="10">
    <location>
        <begin position="32"/>
        <end position="94"/>
    </location>
</feature>
<evidence type="ECO:0000256" key="3">
    <source>
        <dbReference type="ARBA" id="ARBA00022737"/>
    </source>
</evidence>
<feature type="domain" description="LIM zinc-binding" evidence="10">
    <location>
        <begin position="95"/>
        <end position="156"/>
    </location>
</feature>
<dbReference type="GO" id="GO:0007409">
    <property type="term" value="P:axonogenesis"/>
    <property type="evidence" value="ECO:0007669"/>
    <property type="project" value="TreeGrafter"/>
</dbReference>
<evidence type="ECO:0000256" key="1">
    <source>
        <dbReference type="ARBA" id="ARBA00004123"/>
    </source>
</evidence>
<feature type="DNA-binding region" description="Homeobox" evidence="6">
    <location>
        <begin position="188"/>
        <end position="246"/>
    </location>
</feature>
<dbReference type="PANTHER" id="PTHR24204">
    <property type="entry name" value="INSULIN GENE ENHANCER PROTEIN"/>
    <property type="match status" value="1"/>
</dbReference>
<dbReference type="SUPFAM" id="SSF57716">
    <property type="entry name" value="Glucocorticoid receptor-like (DNA-binding domain)"/>
    <property type="match status" value="1"/>
</dbReference>
<evidence type="ECO:0000259" key="10">
    <source>
        <dbReference type="PROSITE" id="PS50023"/>
    </source>
</evidence>
<dbReference type="Pfam" id="PF00412">
    <property type="entry name" value="LIM"/>
    <property type="match status" value="2"/>
</dbReference>
<dbReference type="GO" id="GO:0045944">
    <property type="term" value="P:positive regulation of transcription by RNA polymerase II"/>
    <property type="evidence" value="ECO:0007669"/>
    <property type="project" value="InterPro"/>
</dbReference>
<dbReference type="GO" id="GO:0000981">
    <property type="term" value="F:DNA-binding transcription factor activity, RNA polymerase II-specific"/>
    <property type="evidence" value="ECO:0007669"/>
    <property type="project" value="InterPro"/>
</dbReference>
<evidence type="ECO:0000256" key="5">
    <source>
        <dbReference type="ARBA" id="ARBA00023038"/>
    </source>
</evidence>
<dbReference type="EMBL" id="JAFIRN010000004">
    <property type="protein sequence ID" value="KAG5851308.1"/>
    <property type="molecule type" value="Genomic_DNA"/>
</dbReference>
<feature type="region of interest" description="Disordered" evidence="9">
    <location>
        <begin position="157"/>
        <end position="184"/>
    </location>
</feature>
<feature type="domain" description="Homeobox" evidence="11">
    <location>
        <begin position="186"/>
        <end position="245"/>
    </location>
</feature>
<proteinExistence type="predicted"/>
<dbReference type="PANTHER" id="PTHR24204:SF8">
    <property type="entry name" value="TAILUP, ISOFORM A"/>
    <property type="match status" value="1"/>
</dbReference>